<name>A0A9P1PW62_YEREN</name>
<dbReference type="EMBL" id="CPZF01000006">
    <property type="protein sequence ID" value="CNF81579.1"/>
    <property type="molecule type" value="Genomic_DNA"/>
</dbReference>
<reference evidence="1 2" key="1">
    <citation type="submission" date="2015-03" db="EMBL/GenBank/DDBJ databases">
        <authorList>
            <consortium name="Pathogen Informatics"/>
            <person name="Murphy D."/>
        </authorList>
    </citation>
    <scope>NUCLEOTIDE SEQUENCE [LARGE SCALE GENOMIC DNA]</scope>
    <source>
        <strain evidence="1 2">IP27818</strain>
    </source>
</reference>
<gene>
    <name evidence="1" type="ORF">ERS137939_02460</name>
</gene>
<evidence type="ECO:0000313" key="1">
    <source>
        <dbReference type="EMBL" id="CNF81579.1"/>
    </source>
</evidence>
<dbReference type="Proteomes" id="UP000041356">
    <property type="component" value="Unassembled WGS sequence"/>
</dbReference>
<protein>
    <submittedName>
        <fullName evidence="1">Phage tail fiber assembly protein</fullName>
    </submittedName>
</protein>
<comment type="caution">
    <text evidence="1">The sequence shown here is derived from an EMBL/GenBank/DDBJ whole genome shotgun (WGS) entry which is preliminary data.</text>
</comment>
<dbReference type="AlphaFoldDB" id="A0A9P1PW62"/>
<proteinExistence type="predicted"/>
<accession>A0A9P1PW62</accession>
<evidence type="ECO:0000313" key="2">
    <source>
        <dbReference type="Proteomes" id="UP000041356"/>
    </source>
</evidence>
<sequence length="58" mass="6306">MEISSLTNGPMPLQVKFMGSYQSPYSLKSLATLSHASDMIGAIADKIGGLEDSEKRFR</sequence>
<organism evidence="1 2">
    <name type="scientific">Yersinia enterocolitica</name>
    <dbReference type="NCBI Taxonomy" id="630"/>
    <lineage>
        <taxon>Bacteria</taxon>
        <taxon>Pseudomonadati</taxon>
        <taxon>Pseudomonadota</taxon>
        <taxon>Gammaproteobacteria</taxon>
        <taxon>Enterobacterales</taxon>
        <taxon>Yersiniaceae</taxon>
        <taxon>Yersinia</taxon>
    </lineage>
</organism>